<dbReference type="GO" id="GO:0020037">
    <property type="term" value="F:heme binding"/>
    <property type="evidence" value="ECO:0007669"/>
    <property type="project" value="InterPro"/>
</dbReference>
<evidence type="ECO:0000256" key="11">
    <source>
        <dbReference type="ARBA" id="ARBA00023004"/>
    </source>
</evidence>
<dbReference type="PRINTS" id="PR00385">
    <property type="entry name" value="P450"/>
</dbReference>
<evidence type="ECO:0000313" key="17">
    <source>
        <dbReference type="Proteomes" id="UP001372834"/>
    </source>
</evidence>
<comment type="subcellular location">
    <subcellularLocation>
        <location evidence="4">Endoplasmic reticulum membrane</location>
        <topology evidence="4">Peripheral membrane protein</topology>
    </subcellularLocation>
    <subcellularLocation>
        <location evidence="3">Microsome membrane</location>
        <topology evidence="3">Peripheral membrane protein</topology>
    </subcellularLocation>
</comment>
<evidence type="ECO:0000256" key="13">
    <source>
        <dbReference type="ARBA" id="ARBA00023136"/>
    </source>
</evidence>
<reference evidence="16 17" key="1">
    <citation type="submission" date="2023-10" db="EMBL/GenBank/DDBJ databases">
        <title>Genomes of two closely related lineages of the louse Polyplax serrata with different host specificities.</title>
        <authorList>
            <person name="Martinu J."/>
            <person name="Tarabai H."/>
            <person name="Stefka J."/>
            <person name="Hypsa V."/>
        </authorList>
    </citation>
    <scope>NUCLEOTIDE SEQUENCE [LARGE SCALE GENOMIC DNA]</scope>
    <source>
        <strain evidence="16">HR10_N</strain>
    </source>
</reference>
<evidence type="ECO:0000256" key="8">
    <source>
        <dbReference type="ARBA" id="ARBA00022824"/>
    </source>
</evidence>
<dbReference type="SUPFAM" id="SSF48264">
    <property type="entry name" value="Cytochrome P450"/>
    <property type="match status" value="1"/>
</dbReference>
<evidence type="ECO:0008006" key="18">
    <source>
        <dbReference type="Google" id="ProtNLM"/>
    </source>
</evidence>
<comment type="caution">
    <text evidence="16">The sequence shown here is derived from an EMBL/GenBank/DDBJ whole genome shotgun (WGS) entry which is preliminary data.</text>
</comment>
<accession>A0AAN8NTH0</accession>
<dbReference type="CDD" id="cd11056">
    <property type="entry name" value="CYP6-like"/>
    <property type="match status" value="1"/>
</dbReference>
<evidence type="ECO:0000256" key="7">
    <source>
        <dbReference type="ARBA" id="ARBA00022723"/>
    </source>
</evidence>
<evidence type="ECO:0000256" key="1">
    <source>
        <dbReference type="ARBA" id="ARBA00001971"/>
    </source>
</evidence>
<keyword evidence="13" id="KW-0472">Membrane</keyword>
<dbReference type="InterPro" id="IPR017972">
    <property type="entry name" value="Cyt_P450_CS"/>
</dbReference>
<evidence type="ECO:0000256" key="2">
    <source>
        <dbReference type="ARBA" id="ARBA00003690"/>
    </source>
</evidence>
<sequence length="508" mass="58169">MIMNIGVLLAIALVLLYFYLTKNYGYWKKRGVAWEKPSLIFGNLFEGFMGKIPVGMIHTNMYQNHPTEKVVGWFKMRQPALLVRDPALIRQILLNDFTYFRNNDVELDPEHDPIFGRNLFVLKDDIWKKNRALLTPAFTPGKIKGICSTMREVAKEFVKYLKKHPEELNVKSTMSRYTAEVTARCGLGVEGNNFNDSKDDMFKMGLEIFQSGRWNILKITVIQLLPDLAKHLGLKLVSDKVLAFFDTVLRDVIVYRQEKNEIRMDFVQFLLDIKKKSEQVANGTLESSILPSVYTNEDVLSGCIMFFIESFETTALSLTHILYFLAKNKHVQEKLRQEVDGALNEGELTYEKLNQLSYLNCVVLETGRLLPVFFTLNKICTERYEMDVGKSTPLVIEKGTPITLPVYAIHNDPAYWEEPESFIPERFANKEDAEAKANGIFLPFGEGPRMCPGYRIATAVMKVALVSILAELEVFPTGKTPDKIDYDPNYFLLSNKGGIHLRFAERSF</sequence>
<keyword evidence="8" id="KW-0256">Endoplasmic reticulum</keyword>
<protein>
    <recommendedName>
        <fullName evidence="18">Cytochrome P450</fullName>
    </recommendedName>
</protein>
<dbReference type="GO" id="GO:0005506">
    <property type="term" value="F:iron ion binding"/>
    <property type="evidence" value="ECO:0007669"/>
    <property type="project" value="InterPro"/>
</dbReference>
<evidence type="ECO:0000256" key="6">
    <source>
        <dbReference type="ARBA" id="ARBA00022617"/>
    </source>
</evidence>
<proteinExistence type="inferred from homology"/>
<dbReference type="GO" id="GO:0005789">
    <property type="term" value="C:endoplasmic reticulum membrane"/>
    <property type="evidence" value="ECO:0007669"/>
    <property type="project" value="UniProtKB-SubCell"/>
</dbReference>
<evidence type="ECO:0000256" key="15">
    <source>
        <dbReference type="RuleBase" id="RU000461"/>
    </source>
</evidence>
<dbReference type="PANTHER" id="PTHR24292">
    <property type="entry name" value="CYTOCHROME P450"/>
    <property type="match status" value="1"/>
</dbReference>
<feature type="binding site" description="axial binding residue" evidence="14">
    <location>
        <position position="451"/>
    </location>
    <ligand>
        <name>heme</name>
        <dbReference type="ChEBI" id="CHEBI:30413"/>
    </ligand>
    <ligandPart>
        <name>Fe</name>
        <dbReference type="ChEBI" id="CHEBI:18248"/>
    </ligandPart>
</feature>
<dbReference type="InterPro" id="IPR001128">
    <property type="entry name" value="Cyt_P450"/>
</dbReference>
<evidence type="ECO:0000256" key="4">
    <source>
        <dbReference type="ARBA" id="ARBA00004406"/>
    </source>
</evidence>
<dbReference type="Gene3D" id="1.10.630.10">
    <property type="entry name" value="Cytochrome P450"/>
    <property type="match status" value="1"/>
</dbReference>
<keyword evidence="7 14" id="KW-0479">Metal-binding</keyword>
<dbReference type="InterPro" id="IPR050476">
    <property type="entry name" value="Insect_CytP450_Detox"/>
</dbReference>
<gene>
    <name evidence="16" type="ORF">RUM43_011695</name>
</gene>
<comment type="cofactor">
    <cofactor evidence="1 14">
        <name>heme</name>
        <dbReference type="ChEBI" id="CHEBI:30413"/>
    </cofactor>
</comment>
<dbReference type="Pfam" id="PF00067">
    <property type="entry name" value="p450"/>
    <property type="match status" value="1"/>
</dbReference>
<dbReference type="InterPro" id="IPR002401">
    <property type="entry name" value="Cyt_P450_E_grp-I"/>
</dbReference>
<dbReference type="GO" id="GO:0004497">
    <property type="term" value="F:monooxygenase activity"/>
    <property type="evidence" value="ECO:0007669"/>
    <property type="project" value="UniProtKB-KW"/>
</dbReference>
<evidence type="ECO:0000256" key="12">
    <source>
        <dbReference type="ARBA" id="ARBA00023033"/>
    </source>
</evidence>
<dbReference type="EMBL" id="JAWJWE010000039">
    <property type="protein sequence ID" value="KAK6621389.1"/>
    <property type="molecule type" value="Genomic_DNA"/>
</dbReference>
<keyword evidence="10 15" id="KW-0560">Oxidoreductase</keyword>
<dbReference type="PROSITE" id="PS00086">
    <property type="entry name" value="CYTOCHROME_P450"/>
    <property type="match status" value="1"/>
</dbReference>
<keyword evidence="6 14" id="KW-0349">Heme</keyword>
<comment type="function">
    <text evidence="2">May be involved in the metabolism of insect hormones and in the breakdown of synthetic insecticides.</text>
</comment>
<evidence type="ECO:0000256" key="9">
    <source>
        <dbReference type="ARBA" id="ARBA00022848"/>
    </source>
</evidence>
<dbReference type="Proteomes" id="UP001372834">
    <property type="component" value="Unassembled WGS sequence"/>
</dbReference>
<evidence type="ECO:0000313" key="16">
    <source>
        <dbReference type="EMBL" id="KAK6621389.1"/>
    </source>
</evidence>
<dbReference type="PANTHER" id="PTHR24292:SF84">
    <property type="entry name" value="CYTOCHROME P450 28A5-RELATED"/>
    <property type="match status" value="1"/>
</dbReference>
<keyword evidence="9" id="KW-0492">Microsome</keyword>
<dbReference type="InterPro" id="IPR036396">
    <property type="entry name" value="Cyt_P450_sf"/>
</dbReference>
<evidence type="ECO:0000256" key="5">
    <source>
        <dbReference type="ARBA" id="ARBA00010617"/>
    </source>
</evidence>
<organism evidence="16 17">
    <name type="scientific">Polyplax serrata</name>
    <name type="common">Common mouse louse</name>
    <dbReference type="NCBI Taxonomy" id="468196"/>
    <lineage>
        <taxon>Eukaryota</taxon>
        <taxon>Metazoa</taxon>
        <taxon>Ecdysozoa</taxon>
        <taxon>Arthropoda</taxon>
        <taxon>Hexapoda</taxon>
        <taxon>Insecta</taxon>
        <taxon>Pterygota</taxon>
        <taxon>Neoptera</taxon>
        <taxon>Paraneoptera</taxon>
        <taxon>Psocodea</taxon>
        <taxon>Troctomorpha</taxon>
        <taxon>Phthiraptera</taxon>
        <taxon>Anoplura</taxon>
        <taxon>Polyplacidae</taxon>
        <taxon>Polyplax</taxon>
    </lineage>
</organism>
<name>A0AAN8NTH0_POLSC</name>
<dbReference type="GO" id="GO:0016705">
    <property type="term" value="F:oxidoreductase activity, acting on paired donors, with incorporation or reduction of molecular oxygen"/>
    <property type="evidence" value="ECO:0007669"/>
    <property type="project" value="InterPro"/>
</dbReference>
<keyword evidence="12 15" id="KW-0503">Monooxygenase</keyword>
<dbReference type="PRINTS" id="PR00463">
    <property type="entry name" value="EP450I"/>
</dbReference>
<evidence type="ECO:0000256" key="10">
    <source>
        <dbReference type="ARBA" id="ARBA00023002"/>
    </source>
</evidence>
<evidence type="ECO:0000256" key="14">
    <source>
        <dbReference type="PIRSR" id="PIRSR602401-1"/>
    </source>
</evidence>
<dbReference type="AlphaFoldDB" id="A0AAN8NTH0"/>
<evidence type="ECO:0000256" key="3">
    <source>
        <dbReference type="ARBA" id="ARBA00004174"/>
    </source>
</evidence>
<comment type="similarity">
    <text evidence="5 15">Belongs to the cytochrome P450 family.</text>
</comment>
<keyword evidence="11 14" id="KW-0408">Iron</keyword>
<dbReference type="FunFam" id="1.10.630.10:FF:000042">
    <property type="entry name" value="Cytochrome P450"/>
    <property type="match status" value="1"/>
</dbReference>